<reference evidence="1 2" key="1">
    <citation type="submission" date="2017-05" db="EMBL/GenBank/DDBJ databases">
        <title>Biotechnological potential of actinobacteria isolated from South African environments.</title>
        <authorList>
            <person name="Le Roes-Hill M."/>
            <person name="Prins A."/>
            <person name="Durrell K.A."/>
        </authorList>
    </citation>
    <scope>NUCLEOTIDE SEQUENCE [LARGE SCALE GENOMIC DNA]</scope>
    <source>
        <strain evidence="1 2">HMC13</strain>
    </source>
</reference>
<comment type="caution">
    <text evidence="1">The sequence shown here is derived from an EMBL/GenBank/DDBJ whole genome shotgun (WGS) entry which is preliminary data.</text>
</comment>
<evidence type="ECO:0000313" key="1">
    <source>
        <dbReference type="EMBL" id="OUD03346.1"/>
    </source>
</evidence>
<dbReference type="Proteomes" id="UP000195105">
    <property type="component" value="Unassembled WGS sequence"/>
</dbReference>
<dbReference type="EMBL" id="NGFN01000043">
    <property type="protein sequence ID" value="OUD03346.1"/>
    <property type="molecule type" value="Genomic_DNA"/>
</dbReference>
<sequence>MKPEIEFSNAAQRLRTASDTPLEADVVQYVGDWLGCLAMLDPSERGGDTCGWCGSNHALDIARTVNGGRR</sequence>
<proteinExistence type="predicted"/>
<dbReference type="RefSeq" id="WP_086600529.1">
    <property type="nucleotide sequence ID" value="NZ_NGFN01000043.1"/>
</dbReference>
<dbReference type="AlphaFoldDB" id="A0A243S6V8"/>
<name>A0A243S6V8_9ACTN</name>
<keyword evidence="2" id="KW-1185">Reference proteome</keyword>
<evidence type="ECO:0000313" key="2">
    <source>
        <dbReference type="Proteomes" id="UP000195105"/>
    </source>
</evidence>
<gene>
    <name evidence="1" type="ORF">CA983_10070</name>
</gene>
<protein>
    <submittedName>
        <fullName evidence="1">Uncharacterized protein</fullName>
    </submittedName>
</protein>
<accession>A0A243S6V8</accession>
<organism evidence="1 2">
    <name type="scientific">Streptomyces swartbergensis</name>
    <dbReference type="NCBI Taxonomy" id="487165"/>
    <lineage>
        <taxon>Bacteria</taxon>
        <taxon>Bacillati</taxon>
        <taxon>Actinomycetota</taxon>
        <taxon>Actinomycetes</taxon>
        <taxon>Kitasatosporales</taxon>
        <taxon>Streptomycetaceae</taxon>
        <taxon>Streptomyces</taxon>
    </lineage>
</organism>